<name>A0A0L8GYJ4_OCTBM</name>
<reference evidence="1" key="1">
    <citation type="submission" date="2015-07" db="EMBL/GenBank/DDBJ databases">
        <title>MeaNS - Measles Nucleotide Surveillance Program.</title>
        <authorList>
            <person name="Tran T."/>
            <person name="Druce J."/>
        </authorList>
    </citation>
    <scope>NUCLEOTIDE SEQUENCE</scope>
    <source>
        <strain evidence="1">UCB-OBI-ISO-001</strain>
        <tissue evidence="1">Gonad</tissue>
    </source>
</reference>
<dbReference type="EMBL" id="KQ419937">
    <property type="protein sequence ID" value="KOF81914.1"/>
    <property type="molecule type" value="Genomic_DNA"/>
</dbReference>
<dbReference type="AlphaFoldDB" id="A0A0L8GYJ4"/>
<gene>
    <name evidence="1" type="ORF">OCBIM_22025967mg</name>
</gene>
<organism evidence="1">
    <name type="scientific">Octopus bimaculoides</name>
    <name type="common">California two-spotted octopus</name>
    <dbReference type="NCBI Taxonomy" id="37653"/>
    <lineage>
        <taxon>Eukaryota</taxon>
        <taxon>Metazoa</taxon>
        <taxon>Spiralia</taxon>
        <taxon>Lophotrochozoa</taxon>
        <taxon>Mollusca</taxon>
        <taxon>Cephalopoda</taxon>
        <taxon>Coleoidea</taxon>
        <taxon>Octopodiformes</taxon>
        <taxon>Octopoda</taxon>
        <taxon>Incirrata</taxon>
        <taxon>Octopodidae</taxon>
        <taxon>Octopus</taxon>
    </lineage>
</organism>
<accession>A0A0L8GYJ4</accession>
<evidence type="ECO:0000313" key="1">
    <source>
        <dbReference type="EMBL" id="KOF81914.1"/>
    </source>
</evidence>
<sequence>MKCVTVPKVMNLMKCYVVFTEAANFSTDRAQQQRNDWCELMVSSLIHSTSWKLKNE</sequence>
<protein>
    <submittedName>
        <fullName evidence="1">Uncharacterized protein</fullName>
    </submittedName>
</protein>
<proteinExistence type="predicted"/>